<dbReference type="GO" id="GO:0005634">
    <property type="term" value="C:nucleus"/>
    <property type="evidence" value="ECO:0007669"/>
    <property type="project" value="TreeGrafter"/>
</dbReference>
<feature type="domain" description="AAA+ ATPase" evidence="6">
    <location>
        <begin position="61"/>
        <end position="226"/>
    </location>
</feature>
<keyword evidence="3 4" id="KW-0067">ATP-binding</keyword>
<dbReference type="PROSITE" id="PS00674">
    <property type="entry name" value="AAA"/>
    <property type="match status" value="2"/>
</dbReference>
<evidence type="ECO:0000256" key="2">
    <source>
        <dbReference type="ARBA" id="ARBA00022741"/>
    </source>
</evidence>
<dbReference type="GO" id="GO:1990275">
    <property type="term" value="F:preribosome binding"/>
    <property type="evidence" value="ECO:0007669"/>
    <property type="project" value="TreeGrafter"/>
</dbReference>
<feature type="non-terminal residue" evidence="7">
    <location>
        <position position="1"/>
    </location>
</feature>
<dbReference type="PANTHER" id="PTHR23077:SF171">
    <property type="entry name" value="NUCLEAR VALOSIN-CONTAINING PROTEIN-LIKE"/>
    <property type="match status" value="1"/>
</dbReference>
<dbReference type="GO" id="GO:0042254">
    <property type="term" value="P:ribosome biogenesis"/>
    <property type="evidence" value="ECO:0007669"/>
    <property type="project" value="TreeGrafter"/>
</dbReference>
<dbReference type="FunFam" id="3.40.50.300:FF:000365">
    <property type="entry name" value="Ribosome biogenesis ATPase RIX7"/>
    <property type="match status" value="1"/>
</dbReference>
<dbReference type="Gene3D" id="3.40.50.300">
    <property type="entry name" value="P-loop containing nucleotide triphosphate hydrolases"/>
    <property type="match status" value="2"/>
</dbReference>
<dbReference type="InterPro" id="IPR041569">
    <property type="entry name" value="AAA_lid_3"/>
</dbReference>
<dbReference type="Pfam" id="PF00004">
    <property type="entry name" value="AAA"/>
    <property type="match status" value="2"/>
</dbReference>
<evidence type="ECO:0000256" key="4">
    <source>
        <dbReference type="RuleBase" id="RU003651"/>
    </source>
</evidence>
<comment type="similarity">
    <text evidence="1 4">Belongs to the AAA ATPase family.</text>
</comment>
<feature type="region of interest" description="Disordered" evidence="5">
    <location>
        <begin position="164"/>
        <end position="187"/>
    </location>
</feature>
<dbReference type="GO" id="GO:0016887">
    <property type="term" value="F:ATP hydrolysis activity"/>
    <property type="evidence" value="ECO:0007669"/>
    <property type="project" value="InterPro"/>
</dbReference>
<gene>
    <name evidence="7" type="ORF">APUTEX25_003526</name>
</gene>
<keyword evidence="2 4" id="KW-0547">Nucleotide-binding</keyword>
<dbReference type="InterPro" id="IPR003960">
    <property type="entry name" value="ATPase_AAA_CS"/>
</dbReference>
<comment type="caution">
    <text evidence="7">The sequence shown here is derived from an EMBL/GenBank/DDBJ whole genome shotgun (WGS) entry which is preliminary data.</text>
</comment>
<evidence type="ECO:0000313" key="8">
    <source>
        <dbReference type="Proteomes" id="UP000279271"/>
    </source>
</evidence>
<dbReference type="GO" id="GO:0005524">
    <property type="term" value="F:ATP binding"/>
    <property type="evidence" value="ECO:0007669"/>
    <property type="project" value="UniProtKB-KW"/>
</dbReference>
<dbReference type="Proteomes" id="UP000279271">
    <property type="component" value="Unassembled WGS sequence"/>
</dbReference>
<dbReference type="FunFam" id="3.40.50.300:FF:000149">
    <property type="entry name" value="Nuclear valosin-containing protein-like"/>
    <property type="match status" value="1"/>
</dbReference>
<evidence type="ECO:0000256" key="5">
    <source>
        <dbReference type="SAM" id="MobiDB-lite"/>
    </source>
</evidence>
<dbReference type="InterPro" id="IPR050168">
    <property type="entry name" value="AAA_ATPase_domain"/>
</dbReference>
<dbReference type="AlphaFoldDB" id="A0A3M7L1L5"/>
<feature type="compositionally biased region" description="Low complexity" evidence="5">
    <location>
        <begin position="169"/>
        <end position="179"/>
    </location>
</feature>
<organism evidence="7 8">
    <name type="scientific">Auxenochlorella protothecoides</name>
    <name type="common">Green microalga</name>
    <name type="synonym">Chlorella protothecoides</name>
    <dbReference type="NCBI Taxonomy" id="3075"/>
    <lineage>
        <taxon>Eukaryota</taxon>
        <taxon>Viridiplantae</taxon>
        <taxon>Chlorophyta</taxon>
        <taxon>core chlorophytes</taxon>
        <taxon>Trebouxiophyceae</taxon>
        <taxon>Chlorellales</taxon>
        <taxon>Chlorellaceae</taxon>
        <taxon>Auxenochlorella</taxon>
    </lineage>
</organism>
<sequence>PGSSKRARVAGGVRLASALADPRPVFYADLGGIESVLESIKELVERPLRHPEVYDWLGVEPPRGVLLHGPPGCGKTALANAIANECGVPFFRLSAPEVVSGMSGESEAKLRGVFAEAAAAAPAILFIDEIDAIAPKRESAQREMERRIVAQMLTCMDDLAAAGSGGAPRGSAAAEAGPGMEVDEEVRREPGKHVVVIGATNRPDAIDAALRRAGRFDREIPLGIPSEEGRARILEVLARPLRLEGSFDFKAIAKKTPGFVGADLSALMKEAAALAVKRIFAQAGEQDTLTPAELEGLAITMADVESAVGKIRNELDFAITQPIANPGIFAAMGLQQGAGVLLYGPPGCGKTLVAKAAAAASGANFISIKGPELLNKYVGESERAVRQLFARAGAAAPCVLFFDEMDALAPRRGGETSQSSERLVNQLLTEMDGVDGRTGVYLIAATNRPDIIDPALLRPGRLDKMLYVPLPDAPGRASILRALTRRTPVGGPLDLDALAASQRLEGFSGADLAAVVREACVAALKEGLAAAGLGGLGPNQAGPLVTQRHLEAAANRVQPSVSRRDRAMYERLRDRLCSARGHILGEDGKPVGESRPEPVDASPQA</sequence>
<protein>
    <recommendedName>
        <fullName evidence="6">AAA+ ATPase domain-containing protein</fullName>
    </recommendedName>
</protein>
<dbReference type="SMART" id="SM00382">
    <property type="entry name" value="AAA"/>
    <property type="match status" value="2"/>
</dbReference>
<evidence type="ECO:0000259" key="6">
    <source>
        <dbReference type="SMART" id="SM00382"/>
    </source>
</evidence>
<accession>A0A3M7L1L5</accession>
<evidence type="ECO:0000313" key="7">
    <source>
        <dbReference type="EMBL" id="RMZ55402.1"/>
    </source>
</evidence>
<dbReference type="Gene3D" id="1.10.8.60">
    <property type="match status" value="2"/>
</dbReference>
<dbReference type="InterPro" id="IPR027417">
    <property type="entry name" value="P-loop_NTPase"/>
</dbReference>
<proteinExistence type="inferred from homology"/>
<dbReference type="Pfam" id="PF17862">
    <property type="entry name" value="AAA_lid_3"/>
    <property type="match status" value="2"/>
</dbReference>
<feature type="compositionally biased region" description="Basic and acidic residues" evidence="5">
    <location>
        <begin position="583"/>
        <end position="598"/>
    </location>
</feature>
<evidence type="ECO:0000256" key="1">
    <source>
        <dbReference type="ARBA" id="ARBA00006914"/>
    </source>
</evidence>
<dbReference type="InterPro" id="IPR003593">
    <property type="entry name" value="AAA+_ATPase"/>
</dbReference>
<evidence type="ECO:0000256" key="3">
    <source>
        <dbReference type="ARBA" id="ARBA00022840"/>
    </source>
</evidence>
<dbReference type="PANTHER" id="PTHR23077">
    <property type="entry name" value="AAA-FAMILY ATPASE"/>
    <property type="match status" value="1"/>
</dbReference>
<feature type="region of interest" description="Disordered" evidence="5">
    <location>
        <begin position="583"/>
        <end position="605"/>
    </location>
</feature>
<reference evidence="8" key="1">
    <citation type="journal article" date="2018" name="Algal Res.">
        <title>Characterization of plant carbon substrate utilization by Auxenochlorella protothecoides.</title>
        <authorList>
            <person name="Vogler B.W."/>
            <person name="Starkenburg S.R."/>
            <person name="Sudasinghe N."/>
            <person name="Schambach J.Y."/>
            <person name="Rollin J.A."/>
            <person name="Pattathil S."/>
            <person name="Barry A.N."/>
        </authorList>
    </citation>
    <scope>NUCLEOTIDE SEQUENCE [LARGE SCALE GENOMIC DNA]</scope>
    <source>
        <strain evidence="8">UTEX 25</strain>
    </source>
</reference>
<dbReference type="GO" id="GO:0003723">
    <property type="term" value="F:RNA binding"/>
    <property type="evidence" value="ECO:0007669"/>
    <property type="project" value="TreeGrafter"/>
</dbReference>
<dbReference type="SUPFAM" id="SSF52540">
    <property type="entry name" value="P-loop containing nucleoside triphosphate hydrolases"/>
    <property type="match status" value="2"/>
</dbReference>
<dbReference type="EMBL" id="QOKY01000162">
    <property type="protein sequence ID" value="RMZ55402.1"/>
    <property type="molecule type" value="Genomic_DNA"/>
</dbReference>
<name>A0A3M7L1L5_AUXPR</name>
<feature type="domain" description="AAA+ ATPase" evidence="6">
    <location>
        <begin position="336"/>
        <end position="472"/>
    </location>
</feature>
<dbReference type="InterPro" id="IPR003959">
    <property type="entry name" value="ATPase_AAA_core"/>
</dbReference>